<evidence type="ECO:0000313" key="2">
    <source>
        <dbReference type="EMBL" id="QJI03735.1"/>
    </source>
</evidence>
<sequence>MSYYVLDSIEDFLDPIPRMRHWDRIACATAPDSSFKFWIRKLPLGGLAMLTSPPDLLTREDWRDLSLPKREW</sequence>
<organism evidence="1">
    <name type="scientific">viral metagenome</name>
    <dbReference type="NCBI Taxonomy" id="1070528"/>
    <lineage>
        <taxon>unclassified sequences</taxon>
        <taxon>metagenomes</taxon>
        <taxon>organismal metagenomes</taxon>
    </lineage>
</organism>
<dbReference type="EMBL" id="MT144474">
    <property type="protein sequence ID" value="QJA54064.1"/>
    <property type="molecule type" value="Genomic_DNA"/>
</dbReference>
<name>A0A6H2A2M8_9ZZZZ</name>
<proteinExistence type="predicted"/>
<dbReference type="EMBL" id="MT145114">
    <property type="protein sequence ID" value="QJI03735.1"/>
    <property type="molecule type" value="Genomic_DNA"/>
</dbReference>
<reference evidence="1" key="1">
    <citation type="submission" date="2020-03" db="EMBL/GenBank/DDBJ databases">
        <title>The deep terrestrial virosphere.</title>
        <authorList>
            <person name="Holmfeldt K."/>
            <person name="Nilsson E."/>
            <person name="Simone D."/>
            <person name="Lopez-Fernandez M."/>
            <person name="Wu X."/>
            <person name="de Brujin I."/>
            <person name="Lundin D."/>
            <person name="Andersson A."/>
            <person name="Bertilsson S."/>
            <person name="Dopson M."/>
        </authorList>
    </citation>
    <scope>NUCLEOTIDE SEQUENCE</scope>
    <source>
        <strain evidence="1">TM448A04287</strain>
        <strain evidence="2">TM448B04948</strain>
    </source>
</reference>
<accession>A0A6H2A2M8</accession>
<evidence type="ECO:0000313" key="1">
    <source>
        <dbReference type="EMBL" id="QJA54064.1"/>
    </source>
</evidence>
<dbReference type="AlphaFoldDB" id="A0A6H2A2M8"/>
<gene>
    <name evidence="1" type="ORF">TM448A04287_0002</name>
    <name evidence="2" type="ORF">TM448B04948_0009</name>
</gene>
<protein>
    <submittedName>
        <fullName evidence="1">Uncharacterized protein</fullName>
    </submittedName>
</protein>